<dbReference type="InterPro" id="IPR017850">
    <property type="entry name" value="Alkaline_phosphatase_core_sf"/>
</dbReference>
<dbReference type="PANTHER" id="PTHR10151:SF126">
    <property type="entry name" value="ECTONUCLEOTIDE PYROPHOSPHATASE_PHOSPHODIESTERASE FAMILY MEMBER 7-LIKE"/>
    <property type="match status" value="1"/>
</dbReference>
<feature type="region of interest" description="Disordered" evidence="1">
    <location>
        <begin position="445"/>
        <end position="465"/>
    </location>
</feature>
<accession>A0AAV2T812</accession>
<dbReference type="Gene3D" id="3.40.720.10">
    <property type="entry name" value="Alkaline Phosphatase, subunit A"/>
    <property type="match status" value="1"/>
</dbReference>
<protein>
    <recommendedName>
        <fullName evidence="5">Ectonucleotide pyrophosphatase/phosphodiesterase family member 5</fullName>
    </recommendedName>
</protein>
<reference evidence="3" key="1">
    <citation type="submission" date="2024-06" db="EMBL/GenBank/DDBJ databases">
        <authorList>
            <person name="Liu X."/>
            <person name="Lenzi L."/>
            <person name="Haldenby T S."/>
            <person name="Uol C."/>
        </authorList>
    </citation>
    <scope>NUCLEOTIDE SEQUENCE</scope>
</reference>
<proteinExistence type="predicted"/>
<evidence type="ECO:0000313" key="3">
    <source>
        <dbReference type="EMBL" id="CAL5132347.1"/>
    </source>
</evidence>
<name>A0AAV2T812_CALDB</name>
<sequence length="530" mass="60859">MWLKWWLAFFVALSYFLTSIRGHSLHPKLLLISFDGFRYDYLDLAARRNANISGFLKIWDSGFRAQWVENEFTTRTGPSHFSIVTGRHEESHGIIDNVFFDPELNKTFFFSSNLSMRESYWFDVGAEPIWVTNQRQGHKSGVIFWPGSTTPIKGIVPTAAYPVYNSSIPLKTRIDDVVRWLTEENMNLALLYYHEPDSQGHKTGPNSPELLKTIEELNEAIEYLLRKIKENKVLSLSLNIILTSDHGMIEVSRNDVIILENYLDEKMYFSPGPSVRVLWGLWPVGGYTQKNIIEKLSGKHEHLHVYRKEDVPPRLFYSASSRIAPVVVYPDPGWLIAKSTKDILTMDRHGDHGYDTQCPEMRPFFLAMGPGFARLSGNRTVPPIKMIDIYPMMCQLLELNDSGSHNGSLSRVLFLLHHEKGHHWFGTSGDFISRSHSTRHRMQMRRLQRERGGGRGVETPTADGLLTKPLTNTLNGSRTDHNTDVPEDAHRLLESASTEEAEENMKRSKQFYVDDETFIKMLPEPTSRYP</sequence>
<keyword evidence="2" id="KW-0732">Signal</keyword>
<comment type="caution">
    <text evidence="3">The sequence shown here is derived from an EMBL/GenBank/DDBJ whole genome shotgun (WGS) entry which is preliminary data.</text>
</comment>
<organism evidence="3 4">
    <name type="scientific">Calicophoron daubneyi</name>
    <name type="common">Rumen fluke</name>
    <name type="synonym">Paramphistomum daubneyi</name>
    <dbReference type="NCBI Taxonomy" id="300641"/>
    <lineage>
        <taxon>Eukaryota</taxon>
        <taxon>Metazoa</taxon>
        <taxon>Spiralia</taxon>
        <taxon>Lophotrochozoa</taxon>
        <taxon>Platyhelminthes</taxon>
        <taxon>Trematoda</taxon>
        <taxon>Digenea</taxon>
        <taxon>Plagiorchiida</taxon>
        <taxon>Pronocephalata</taxon>
        <taxon>Paramphistomoidea</taxon>
        <taxon>Paramphistomidae</taxon>
        <taxon>Calicophoron</taxon>
    </lineage>
</organism>
<dbReference type="Proteomes" id="UP001497525">
    <property type="component" value="Unassembled WGS sequence"/>
</dbReference>
<dbReference type="Gene3D" id="3.30.1360.180">
    <property type="match status" value="1"/>
</dbReference>
<dbReference type="AlphaFoldDB" id="A0AAV2T812"/>
<evidence type="ECO:0000256" key="2">
    <source>
        <dbReference type="SAM" id="SignalP"/>
    </source>
</evidence>
<dbReference type="EMBL" id="CAXLJL010000123">
    <property type="protein sequence ID" value="CAL5132347.1"/>
    <property type="molecule type" value="Genomic_DNA"/>
</dbReference>
<evidence type="ECO:0008006" key="5">
    <source>
        <dbReference type="Google" id="ProtNLM"/>
    </source>
</evidence>
<feature type="chain" id="PRO_5043674176" description="Ectonucleotide pyrophosphatase/phosphodiesterase family member 5" evidence="2">
    <location>
        <begin position="23"/>
        <end position="530"/>
    </location>
</feature>
<dbReference type="PANTHER" id="PTHR10151">
    <property type="entry name" value="ECTONUCLEOTIDE PYROPHOSPHATASE/PHOSPHODIESTERASE"/>
    <property type="match status" value="1"/>
</dbReference>
<gene>
    <name evidence="3" type="ORF">CDAUBV1_LOCUS5181</name>
</gene>
<dbReference type="SUPFAM" id="SSF53649">
    <property type="entry name" value="Alkaline phosphatase-like"/>
    <property type="match status" value="1"/>
</dbReference>
<dbReference type="CDD" id="cd16018">
    <property type="entry name" value="Enpp"/>
    <property type="match status" value="1"/>
</dbReference>
<dbReference type="Pfam" id="PF01663">
    <property type="entry name" value="Phosphodiest"/>
    <property type="match status" value="1"/>
</dbReference>
<feature type="signal peptide" evidence="2">
    <location>
        <begin position="1"/>
        <end position="22"/>
    </location>
</feature>
<evidence type="ECO:0000256" key="1">
    <source>
        <dbReference type="SAM" id="MobiDB-lite"/>
    </source>
</evidence>
<evidence type="ECO:0000313" key="4">
    <source>
        <dbReference type="Proteomes" id="UP001497525"/>
    </source>
</evidence>
<dbReference type="InterPro" id="IPR002591">
    <property type="entry name" value="Phosphodiest/P_Trfase"/>
</dbReference>